<dbReference type="PANTHER" id="PTHR43671:SF13">
    <property type="entry name" value="SERINE_THREONINE-PROTEIN KINASE NEK2"/>
    <property type="match status" value="1"/>
</dbReference>
<protein>
    <recommendedName>
        <fullName evidence="2">non-specific serine/threonine protein kinase</fullName>
        <ecNumber evidence="2">2.7.11.1</ecNumber>
    </recommendedName>
</protein>
<keyword evidence="9" id="KW-0812">Transmembrane</keyword>
<reference evidence="11" key="1">
    <citation type="submission" date="2019-09" db="EMBL/GenBank/DDBJ databases">
        <authorList>
            <person name="Li J."/>
        </authorList>
    </citation>
    <scope>NUCLEOTIDE SEQUENCE [LARGE SCALE GENOMIC DNA]</scope>
    <source>
        <strain evidence="11">NRBC 14897</strain>
    </source>
</reference>
<dbReference type="PROSITE" id="PS00107">
    <property type="entry name" value="PROTEIN_KINASE_ATP"/>
    <property type="match status" value="1"/>
</dbReference>
<evidence type="ECO:0000313" key="12">
    <source>
        <dbReference type="Proteomes" id="UP001515100"/>
    </source>
</evidence>
<dbReference type="AlphaFoldDB" id="A0A641AKZ1"/>
<feature type="region of interest" description="Disordered" evidence="8">
    <location>
        <begin position="362"/>
        <end position="388"/>
    </location>
</feature>
<accession>A0A641AKZ1</accession>
<dbReference type="RefSeq" id="WP_129184309.1">
    <property type="nucleotide sequence ID" value="NZ_JAGIOG010000001.1"/>
</dbReference>
<dbReference type="Gene3D" id="1.10.510.10">
    <property type="entry name" value="Transferase(Phosphotransferase) domain 1"/>
    <property type="match status" value="1"/>
</dbReference>
<dbReference type="SMART" id="SM00220">
    <property type="entry name" value="S_TKc"/>
    <property type="match status" value="1"/>
</dbReference>
<evidence type="ECO:0000256" key="9">
    <source>
        <dbReference type="SAM" id="Phobius"/>
    </source>
</evidence>
<evidence type="ECO:0000313" key="11">
    <source>
        <dbReference type="EMBL" id="KAA1376356.1"/>
    </source>
</evidence>
<evidence type="ECO:0000256" key="7">
    <source>
        <dbReference type="PROSITE-ProRule" id="PRU10141"/>
    </source>
</evidence>
<dbReference type="InterPro" id="IPR017441">
    <property type="entry name" value="Protein_kinase_ATP_BS"/>
</dbReference>
<evidence type="ECO:0000259" key="10">
    <source>
        <dbReference type="PROSITE" id="PS50011"/>
    </source>
</evidence>
<gene>
    <name evidence="11" type="ORF">ESP62_013055</name>
</gene>
<keyword evidence="12" id="KW-1185">Reference proteome</keyword>
<feature type="transmembrane region" description="Helical" evidence="9">
    <location>
        <begin position="335"/>
        <end position="355"/>
    </location>
</feature>
<dbReference type="InterPro" id="IPR008271">
    <property type="entry name" value="Ser/Thr_kinase_AS"/>
</dbReference>
<dbReference type="InterPro" id="IPR000719">
    <property type="entry name" value="Prot_kinase_dom"/>
</dbReference>
<evidence type="ECO:0000256" key="3">
    <source>
        <dbReference type="ARBA" id="ARBA00022679"/>
    </source>
</evidence>
<keyword evidence="9" id="KW-0472">Membrane</keyword>
<comment type="similarity">
    <text evidence="1">Belongs to the protein kinase superfamily. NEK Ser/Thr protein kinase family. NIMA subfamily.</text>
</comment>
<keyword evidence="3" id="KW-0808">Transferase</keyword>
<keyword evidence="5 11" id="KW-0418">Kinase</keyword>
<feature type="domain" description="Protein kinase" evidence="10">
    <location>
        <begin position="6"/>
        <end position="263"/>
    </location>
</feature>
<comment type="caution">
    <text evidence="11">The sequence shown here is derived from an EMBL/GenBank/DDBJ whole genome shotgun (WGS) entry which is preliminary data.</text>
</comment>
<keyword evidence="9" id="KW-1133">Transmembrane helix</keyword>
<dbReference type="PROSITE" id="PS50011">
    <property type="entry name" value="PROTEIN_KINASE_DOM"/>
    <property type="match status" value="1"/>
</dbReference>
<sequence length="492" mass="51100">MLAGRYELDREIGRGGMGSVWLGHDTVLNRDVAIKQIGMAAGGVAPDLERAEREAHLAARINHQNVVAVYDLVDEDGYQWLVMEHVDGPTLAALIADRGFVPPAELASIAGQVAGALAAAHAHGIVHRDVKPSNILLTSAGVAKLSDFGVARAQADASLTQTGMVTGSPAYLSPEVASGRPATSASDVWSLGATLFHALSGQPPYAVSDNVLGTMYQIVNDEPPRLDGNDPLTTLVASMMQHDPAARPTMDAVEATAAGQPLSPVPTIDLESTQGFAAFTDTVAAPVPESAPTPTAAPEPVPTTAFRPLAPPVATEAPAPTAPVATPAARRRPPAFWAAVAAAGVLVALVAFIAFGRGDGKDPADDLPSATGTSQQPAATDATPTEPEAVDGVTAQALEGFVADYLTTAASDPDTGFTLLTPAFQEESKGIKGYKGFWKDVTDVNVKQVEADPATLRVSYTYSYKKKDDPREDSVTLQLEKSGDTFLIAGEA</sequence>
<evidence type="ECO:0000256" key="6">
    <source>
        <dbReference type="ARBA" id="ARBA00022840"/>
    </source>
</evidence>
<feature type="compositionally biased region" description="Pro residues" evidence="8">
    <location>
        <begin position="289"/>
        <end position="301"/>
    </location>
</feature>
<feature type="binding site" evidence="7">
    <location>
        <position position="35"/>
    </location>
    <ligand>
        <name>ATP</name>
        <dbReference type="ChEBI" id="CHEBI:30616"/>
    </ligand>
</feature>
<feature type="compositionally biased region" description="Low complexity" evidence="8">
    <location>
        <begin position="312"/>
        <end position="327"/>
    </location>
</feature>
<keyword evidence="4 7" id="KW-0547">Nucleotide-binding</keyword>
<dbReference type="PANTHER" id="PTHR43671">
    <property type="entry name" value="SERINE/THREONINE-PROTEIN KINASE NEK"/>
    <property type="match status" value="1"/>
</dbReference>
<dbReference type="Proteomes" id="UP001515100">
    <property type="component" value="Unassembled WGS sequence"/>
</dbReference>
<dbReference type="EC" id="2.7.11.1" evidence="2"/>
<dbReference type="CDD" id="cd14014">
    <property type="entry name" value="STKc_PknB_like"/>
    <property type="match status" value="1"/>
</dbReference>
<dbReference type="GO" id="GO:0005524">
    <property type="term" value="F:ATP binding"/>
    <property type="evidence" value="ECO:0007669"/>
    <property type="project" value="UniProtKB-UniRule"/>
</dbReference>
<dbReference type="InterPro" id="IPR050660">
    <property type="entry name" value="NEK_Ser/Thr_kinase"/>
</dbReference>
<dbReference type="PROSITE" id="PS00108">
    <property type="entry name" value="PROTEIN_KINASE_ST"/>
    <property type="match status" value="1"/>
</dbReference>
<evidence type="ECO:0000256" key="8">
    <source>
        <dbReference type="SAM" id="MobiDB-lite"/>
    </source>
</evidence>
<dbReference type="OrthoDB" id="9769043at2"/>
<evidence type="ECO:0000256" key="4">
    <source>
        <dbReference type="ARBA" id="ARBA00022741"/>
    </source>
</evidence>
<feature type="compositionally biased region" description="Low complexity" evidence="8">
    <location>
        <begin position="377"/>
        <end position="387"/>
    </location>
</feature>
<dbReference type="EMBL" id="SDPP02000003">
    <property type="protein sequence ID" value="KAA1376356.1"/>
    <property type="molecule type" value="Genomic_DNA"/>
</dbReference>
<dbReference type="Gene3D" id="3.30.200.20">
    <property type="entry name" value="Phosphorylase Kinase, domain 1"/>
    <property type="match status" value="1"/>
</dbReference>
<proteinExistence type="inferred from homology"/>
<name>A0A641AKZ1_9ACTN</name>
<dbReference type="InterPro" id="IPR011009">
    <property type="entry name" value="Kinase-like_dom_sf"/>
</dbReference>
<dbReference type="Pfam" id="PF00069">
    <property type="entry name" value="Pkinase"/>
    <property type="match status" value="1"/>
</dbReference>
<evidence type="ECO:0000256" key="5">
    <source>
        <dbReference type="ARBA" id="ARBA00022777"/>
    </source>
</evidence>
<dbReference type="SUPFAM" id="SSF56112">
    <property type="entry name" value="Protein kinase-like (PK-like)"/>
    <property type="match status" value="1"/>
</dbReference>
<organism evidence="11 12">
    <name type="scientific">Aeromicrobium fastidiosum</name>
    <dbReference type="NCBI Taxonomy" id="52699"/>
    <lineage>
        <taxon>Bacteria</taxon>
        <taxon>Bacillati</taxon>
        <taxon>Actinomycetota</taxon>
        <taxon>Actinomycetes</taxon>
        <taxon>Propionibacteriales</taxon>
        <taxon>Nocardioidaceae</taxon>
        <taxon>Aeromicrobium</taxon>
    </lineage>
</organism>
<evidence type="ECO:0000256" key="2">
    <source>
        <dbReference type="ARBA" id="ARBA00012513"/>
    </source>
</evidence>
<evidence type="ECO:0000256" key="1">
    <source>
        <dbReference type="ARBA" id="ARBA00010886"/>
    </source>
</evidence>
<keyword evidence="6 7" id="KW-0067">ATP-binding</keyword>
<dbReference type="GO" id="GO:0004674">
    <property type="term" value="F:protein serine/threonine kinase activity"/>
    <property type="evidence" value="ECO:0007669"/>
    <property type="project" value="UniProtKB-EC"/>
</dbReference>
<feature type="region of interest" description="Disordered" evidence="8">
    <location>
        <begin position="286"/>
        <end position="327"/>
    </location>
</feature>